<organism evidence="4 5">
    <name type="scientific">Aureococcus anophagefferens</name>
    <name type="common">Harmful bloom alga</name>
    <dbReference type="NCBI Taxonomy" id="44056"/>
    <lineage>
        <taxon>Eukaryota</taxon>
        <taxon>Sar</taxon>
        <taxon>Stramenopiles</taxon>
        <taxon>Ochrophyta</taxon>
        <taxon>Pelagophyceae</taxon>
        <taxon>Pelagomonadales</taxon>
        <taxon>Pelagomonadaceae</taxon>
        <taxon>Aureococcus</taxon>
    </lineage>
</organism>
<dbReference type="EMBL" id="JBBJCI010000039">
    <property type="protein sequence ID" value="KAK7249906.1"/>
    <property type="molecule type" value="Genomic_DNA"/>
</dbReference>
<accession>A0ABR1G9G5</accession>
<dbReference type="Proteomes" id="UP001363151">
    <property type="component" value="Unassembled WGS sequence"/>
</dbReference>
<dbReference type="PANTHER" id="PTHR24198">
    <property type="entry name" value="ANKYRIN REPEAT AND PROTEIN KINASE DOMAIN-CONTAINING PROTEIN"/>
    <property type="match status" value="1"/>
</dbReference>
<dbReference type="Pfam" id="PF00023">
    <property type="entry name" value="Ank"/>
    <property type="match status" value="1"/>
</dbReference>
<reference evidence="4 5" key="1">
    <citation type="submission" date="2024-03" db="EMBL/GenBank/DDBJ databases">
        <title>Aureococcus anophagefferens CCMP1851 and Kratosvirus quantuckense: Draft genome of a second virus-susceptible host strain in the model system.</title>
        <authorList>
            <person name="Chase E."/>
            <person name="Truchon A.R."/>
            <person name="Schepens W."/>
            <person name="Wilhelm S.W."/>
        </authorList>
    </citation>
    <scope>NUCLEOTIDE SEQUENCE [LARGE SCALE GENOMIC DNA]</scope>
    <source>
        <strain evidence="4 5">CCMP1851</strain>
    </source>
</reference>
<dbReference type="Pfam" id="PF12796">
    <property type="entry name" value="Ank_2"/>
    <property type="match status" value="1"/>
</dbReference>
<dbReference type="InterPro" id="IPR036770">
    <property type="entry name" value="Ankyrin_rpt-contain_sf"/>
</dbReference>
<evidence type="ECO:0000256" key="3">
    <source>
        <dbReference type="PROSITE-ProRule" id="PRU00023"/>
    </source>
</evidence>
<gene>
    <name evidence="4" type="ORF">SO694_0000539</name>
</gene>
<proteinExistence type="predicted"/>
<keyword evidence="1" id="KW-0677">Repeat</keyword>
<evidence type="ECO:0000313" key="4">
    <source>
        <dbReference type="EMBL" id="KAK7249906.1"/>
    </source>
</evidence>
<protein>
    <recommendedName>
        <fullName evidence="6">Ankyrin repeat protein</fullName>
    </recommendedName>
</protein>
<evidence type="ECO:0008006" key="6">
    <source>
        <dbReference type="Google" id="ProtNLM"/>
    </source>
</evidence>
<dbReference type="SMART" id="SM00248">
    <property type="entry name" value="ANK"/>
    <property type="match status" value="4"/>
</dbReference>
<keyword evidence="2 3" id="KW-0040">ANK repeat</keyword>
<sequence>MPPKQYAPTPLDEELCRACSDGDAAAVKKLLERGASPTCGTRVNGWSPLHYAATCADEAAAVAVIHVLERAGADVDGRSMNEATPSTRAAFKGHAKSLAALLELGADANLHNDEGSTPLHAACAKGHAACAALLLENGADATRLNSDGETPLDRARATRRGDFEGTVAVLLRARGAAAADDELVARDRLLFANPGKT</sequence>
<feature type="repeat" description="ANK" evidence="3">
    <location>
        <begin position="114"/>
        <end position="146"/>
    </location>
</feature>
<dbReference type="PANTHER" id="PTHR24198:SF165">
    <property type="entry name" value="ANKYRIN REPEAT-CONTAINING PROTEIN-RELATED"/>
    <property type="match status" value="1"/>
</dbReference>
<dbReference type="SUPFAM" id="SSF48403">
    <property type="entry name" value="Ankyrin repeat"/>
    <property type="match status" value="1"/>
</dbReference>
<feature type="repeat" description="ANK" evidence="3">
    <location>
        <begin position="81"/>
        <end position="113"/>
    </location>
</feature>
<comment type="caution">
    <text evidence="4">The sequence shown here is derived from an EMBL/GenBank/DDBJ whole genome shotgun (WGS) entry which is preliminary data.</text>
</comment>
<evidence type="ECO:0000256" key="2">
    <source>
        <dbReference type="ARBA" id="ARBA00023043"/>
    </source>
</evidence>
<name>A0ABR1G9G5_AURAN</name>
<dbReference type="Gene3D" id="1.25.40.20">
    <property type="entry name" value="Ankyrin repeat-containing domain"/>
    <property type="match status" value="1"/>
</dbReference>
<feature type="repeat" description="ANK" evidence="3">
    <location>
        <begin position="44"/>
        <end position="80"/>
    </location>
</feature>
<keyword evidence="5" id="KW-1185">Reference proteome</keyword>
<evidence type="ECO:0000256" key="1">
    <source>
        <dbReference type="ARBA" id="ARBA00022737"/>
    </source>
</evidence>
<evidence type="ECO:0000313" key="5">
    <source>
        <dbReference type="Proteomes" id="UP001363151"/>
    </source>
</evidence>
<dbReference type="PROSITE" id="PS50088">
    <property type="entry name" value="ANK_REPEAT"/>
    <property type="match status" value="3"/>
</dbReference>
<dbReference type="InterPro" id="IPR002110">
    <property type="entry name" value="Ankyrin_rpt"/>
</dbReference>
<dbReference type="PROSITE" id="PS50297">
    <property type="entry name" value="ANK_REP_REGION"/>
    <property type="match status" value="2"/>
</dbReference>